<dbReference type="GO" id="GO:0052170">
    <property type="term" value="P:symbiont-mediated suppression of host innate immune response"/>
    <property type="evidence" value="ECO:0007669"/>
    <property type="project" value="UniProtKB-KW"/>
</dbReference>
<reference evidence="9" key="1">
    <citation type="journal article" date="2021" name="Proc. Natl. Acad. Sci. U.S.A.">
        <title>A Catalog of Tens of Thousands of Viruses from Human Metagenomes Reveals Hidden Associations with Chronic Diseases.</title>
        <authorList>
            <person name="Tisza M.J."/>
            <person name="Buck C.B."/>
        </authorList>
    </citation>
    <scope>NUCLEOTIDE SEQUENCE</scope>
    <source>
        <strain evidence="9">CtLkp13</strain>
    </source>
</reference>
<name>A0A8S5LSS1_9CAUD</name>
<keyword evidence="3" id="KW-1090">Inhibition of host innate immune response by virus</keyword>
<evidence type="ECO:0000256" key="6">
    <source>
        <dbReference type="ARBA" id="ARBA00023280"/>
    </source>
</evidence>
<evidence type="ECO:0000256" key="4">
    <source>
        <dbReference type="ARBA" id="ARBA00022679"/>
    </source>
</evidence>
<dbReference type="GO" id="GO:0099018">
    <property type="term" value="P:symbiont-mediated evasion of host restriction-modification system"/>
    <property type="evidence" value="ECO:0007669"/>
    <property type="project" value="UniProtKB-KW"/>
</dbReference>
<keyword evidence="7" id="KW-1258">Restriction-modification system evasion by virus</keyword>
<dbReference type="PROSITE" id="PS00094">
    <property type="entry name" value="C5_MTASE_1"/>
    <property type="match status" value="1"/>
</dbReference>
<evidence type="ECO:0000256" key="7">
    <source>
        <dbReference type="ARBA" id="ARBA00033479"/>
    </source>
</evidence>
<evidence type="ECO:0000256" key="5">
    <source>
        <dbReference type="ARBA" id="ARBA00022691"/>
    </source>
</evidence>
<dbReference type="Pfam" id="PF00145">
    <property type="entry name" value="DNA_methylase"/>
    <property type="match status" value="1"/>
</dbReference>
<protein>
    <recommendedName>
        <fullName evidence="1">DNA (cytosine-5-)-methyltransferase</fullName>
        <ecNumber evidence="1">2.1.1.37</ecNumber>
    </recommendedName>
</protein>
<keyword evidence="2 8" id="KW-0489">Methyltransferase</keyword>
<dbReference type="InterPro" id="IPR029063">
    <property type="entry name" value="SAM-dependent_MTases_sf"/>
</dbReference>
<keyword evidence="6" id="KW-0899">Viral immunoevasion</keyword>
<dbReference type="InterPro" id="IPR018117">
    <property type="entry name" value="C5_DNA_meth_AS"/>
</dbReference>
<proteinExistence type="inferred from homology"/>
<dbReference type="PANTHER" id="PTHR10629:SF52">
    <property type="entry name" value="DNA (CYTOSINE-5)-METHYLTRANSFERASE 1"/>
    <property type="match status" value="1"/>
</dbReference>
<evidence type="ECO:0000256" key="2">
    <source>
        <dbReference type="ARBA" id="ARBA00022603"/>
    </source>
</evidence>
<dbReference type="GO" id="GO:0003886">
    <property type="term" value="F:DNA (cytosine-5-)-methyltransferase activity"/>
    <property type="evidence" value="ECO:0007669"/>
    <property type="project" value="UniProtKB-EC"/>
</dbReference>
<dbReference type="GO" id="GO:0003677">
    <property type="term" value="F:DNA binding"/>
    <property type="evidence" value="ECO:0007669"/>
    <property type="project" value="TreeGrafter"/>
</dbReference>
<keyword evidence="3" id="KW-0945">Host-virus interaction</keyword>
<dbReference type="PRINTS" id="PR00105">
    <property type="entry name" value="C5METTRFRASE"/>
</dbReference>
<sequence>MGELKGLSLFANVGIAEAYFEDLGIDICVANEIDIDRARFYQEIYKNTNMICGDITVDTIRDTIVKESIKQNVDFIIATPPCQGMSEAGLRLEFDPRNQLISYAIDVIKRIKPKFVLLENVPKQLTTKIQYGDKIVLIPEYIKSELGNDYNFNKEDLVMAKDYGVPQLRERNIFLLVRKDQPYVWEFPEKQQEITLKEAIGDLPPVDPYLREGLTETLTRFPQYEEKRIKALAVSKWHYPPTHSWKQVEWMMHTPSGKSAIYNEKFYPQKADGTPVKAHHNHYRRLKWDMPCRTITQNNGVISSLACVHPGRPYKNDNGEVIYSDARVLTIYELLIVMSLPLNWPIPEWAKETFIRKVIGEGIPSRLVREIMKALLVQI</sequence>
<dbReference type="InterPro" id="IPR001525">
    <property type="entry name" value="C5_MeTfrase"/>
</dbReference>
<dbReference type="GO" id="GO:0044027">
    <property type="term" value="P:negative regulation of gene expression via chromosomal CpG island methylation"/>
    <property type="evidence" value="ECO:0007669"/>
    <property type="project" value="TreeGrafter"/>
</dbReference>
<keyword evidence="5 8" id="KW-0949">S-adenosyl-L-methionine</keyword>
<keyword evidence="4 8" id="KW-0808">Transferase</keyword>
<dbReference type="EC" id="2.1.1.37" evidence="1"/>
<dbReference type="Gene3D" id="3.90.120.10">
    <property type="entry name" value="DNA Methylase, subunit A, domain 2"/>
    <property type="match status" value="1"/>
</dbReference>
<dbReference type="PROSITE" id="PS51679">
    <property type="entry name" value="SAM_MT_C5"/>
    <property type="match status" value="1"/>
</dbReference>
<evidence type="ECO:0000256" key="1">
    <source>
        <dbReference type="ARBA" id="ARBA00011975"/>
    </source>
</evidence>
<dbReference type="SUPFAM" id="SSF53335">
    <property type="entry name" value="S-adenosyl-L-methionine-dependent methyltransferases"/>
    <property type="match status" value="1"/>
</dbReference>
<dbReference type="PANTHER" id="PTHR10629">
    <property type="entry name" value="CYTOSINE-SPECIFIC METHYLTRANSFERASE"/>
    <property type="match status" value="1"/>
</dbReference>
<evidence type="ECO:0000256" key="8">
    <source>
        <dbReference type="PROSITE-ProRule" id="PRU01016"/>
    </source>
</evidence>
<dbReference type="EMBL" id="BK014728">
    <property type="protein sequence ID" value="DAD73022.1"/>
    <property type="molecule type" value="Genomic_DNA"/>
</dbReference>
<dbReference type="InterPro" id="IPR050390">
    <property type="entry name" value="C5-Methyltransferase"/>
</dbReference>
<organism evidence="9">
    <name type="scientific">Siphoviridae sp. ctLkp13</name>
    <dbReference type="NCBI Taxonomy" id="2826252"/>
    <lineage>
        <taxon>Viruses</taxon>
        <taxon>Duplodnaviria</taxon>
        <taxon>Heunggongvirae</taxon>
        <taxon>Uroviricota</taxon>
        <taxon>Caudoviricetes</taxon>
    </lineage>
</organism>
<accession>A0A8S5LSS1</accession>
<feature type="active site" evidence="8">
    <location>
        <position position="82"/>
    </location>
</feature>
<dbReference type="Gene3D" id="3.40.50.150">
    <property type="entry name" value="Vaccinia Virus protein VP39"/>
    <property type="match status" value="1"/>
</dbReference>
<evidence type="ECO:0000313" key="9">
    <source>
        <dbReference type="EMBL" id="DAD73022.1"/>
    </source>
</evidence>
<comment type="similarity">
    <text evidence="8">Belongs to the class I-like SAM-binding methyltransferase superfamily. C5-methyltransferase family.</text>
</comment>
<evidence type="ECO:0000256" key="3">
    <source>
        <dbReference type="ARBA" id="ARBA00022632"/>
    </source>
</evidence>
<dbReference type="GO" id="GO:0032259">
    <property type="term" value="P:methylation"/>
    <property type="evidence" value="ECO:0007669"/>
    <property type="project" value="UniProtKB-KW"/>
</dbReference>